<evidence type="ECO:0000313" key="8">
    <source>
        <dbReference type="Proteomes" id="UP001164929"/>
    </source>
</evidence>
<comment type="function">
    <text evidence="6">Catalyzes the hydrolysis of queuosine 5'-phosphate, releasing the nucleobase queuine (q). Is required for salvage of queuine from exogenous queuosine (Q) that is imported and then converted to queuosine 5'-phosphate intracellularly.</text>
</comment>
<dbReference type="GO" id="GO:0016787">
    <property type="term" value="F:hydrolase activity"/>
    <property type="evidence" value="ECO:0007669"/>
    <property type="project" value="UniProtKB-KW"/>
</dbReference>
<dbReference type="PANTHER" id="PTHR21314:SF0">
    <property type="entry name" value="QUEUOSINE 5'-PHOSPHATE N-GLYCOSYLASE_HYDROLASE"/>
    <property type="match status" value="1"/>
</dbReference>
<evidence type="ECO:0000256" key="1">
    <source>
        <dbReference type="ARBA" id="ARBA00022801"/>
    </source>
</evidence>
<dbReference type="PANTHER" id="PTHR21314">
    <property type="entry name" value="QUEUOSINE 5'-PHOSPHATE N-GLYCOSYLASE_HYDROLASE-RELATED"/>
    <property type="match status" value="1"/>
</dbReference>
<gene>
    <name evidence="7" type="ORF">NC653_018821</name>
</gene>
<comment type="caution">
    <text evidence="7">The sequence shown here is derived from an EMBL/GenBank/DDBJ whole genome shotgun (WGS) entry which is preliminary data.</text>
</comment>
<evidence type="ECO:0000256" key="3">
    <source>
        <dbReference type="ARBA" id="ARBA00035306"/>
    </source>
</evidence>
<evidence type="ECO:0000256" key="2">
    <source>
        <dbReference type="ARBA" id="ARBA00035119"/>
    </source>
</evidence>
<dbReference type="AlphaFoldDB" id="A0AAD6QH96"/>
<keyword evidence="1 6" id="KW-0378">Hydrolase</keyword>
<evidence type="ECO:0000256" key="4">
    <source>
        <dbReference type="ARBA" id="ARBA00035393"/>
    </source>
</evidence>
<sequence>MGNSNSMTSHESCFFGFASRLSTLQFICHQLLPEVPNLTAHLLRTKPNNLHGKRASRRLSRMHTTYLINWQCGTLQWYNPTTSMSPCISFRYLPTRVGTVKRSSSSRCSAFGTAMDQVKATAAFVANRSSHVVVDSAGLEKVVENIQDKIPKIEWDFEGIHYFDSGPLTVQYLFVLDTLNFCFWPDKNLNYDDLASGLKEALENDKSVFDADHLQKFTGLQLRNLLKWPRPLPLEDERVRLLHEVGFELERSFGGKASNLVESCGRSAAKLVATIASHFPGFRDHSVYKGHQIFLYKRAQIFAADLYGAFKGQGYGDFNDISSITIFADYIVPAMLRKLGVLKYSSTLASIIESNKEIVSGSEEEVELRACSIYAVEKMRDLISVKLGKQVLSVELDLWLWAYGVQNPSLPYHRTLSIYY</sequence>
<name>A0AAD6QH96_9ROSI</name>
<evidence type="ECO:0000256" key="6">
    <source>
        <dbReference type="RuleBase" id="RU365002"/>
    </source>
</evidence>
<organism evidence="7 8">
    <name type="scientific">Populus alba x Populus x berolinensis</name>
    <dbReference type="NCBI Taxonomy" id="444605"/>
    <lineage>
        <taxon>Eukaryota</taxon>
        <taxon>Viridiplantae</taxon>
        <taxon>Streptophyta</taxon>
        <taxon>Embryophyta</taxon>
        <taxon>Tracheophyta</taxon>
        <taxon>Spermatophyta</taxon>
        <taxon>Magnoliopsida</taxon>
        <taxon>eudicotyledons</taxon>
        <taxon>Gunneridae</taxon>
        <taxon>Pentapetalae</taxon>
        <taxon>rosids</taxon>
        <taxon>fabids</taxon>
        <taxon>Malpighiales</taxon>
        <taxon>Salicaceae</taxon>
        <taxon>Saliceae</taxon>
        <taxon>Populus</taxon>
    </lineage>
</organism>
<keyword evidence="8" id="KW-1185">Reference proteome</keyword>
<reference evidence="7" key="1">
    <citation type="journal article" date="2023" name="Mol. Ecol. Resour.">
        <title>Chromosome-level genome assembly of a triploid poplar Populus alba 'Berolinensis'.</title>
        <authorList>
            <person name="Chen S."/>
            <person name="Yu Y."/>
            <person name="Wang X."/>
            <person name="Wang S."/>
            <person name="Zhang T."/>
            <person name="Zhou Y."/>
            <person name="He R."/>
            <person name="Meng N."/>
            <person name="Wang Y."/>
            <person name="Liu W."/>
            <person name="Liu Z."/>
            <person name="Liu J."/>
            <person name="Guo Q."/>
            <person name="Huang H."/>
            <person name="Sederoff R.R."/>
            <person name="Wang G."/>
            <person name="Qu G."/>
            <person name="Chen S."/>
        </authorList>
    </citation>
    <scope>NUCLEOTIDE SEQUENCE</scope>
    <source>
        <strain evidence="7">SC-2020</strain>
    </source>
</reference>
<protein>
    <recommendedName>
        <fullName evidence="3 6">Queuosine 5'-phosphate N-glycosylase/hydrolase</fullName>
        <ecNumber evidence="6">3.2.2.-</ecNumber>
    </recommendedName>
    <alternativeName>
        <fullName evidence="4 6">Queuosine-nucleotide N-glycosylase/hydrolase</fullName>
    </alternativeName>
</protein>
<dbReference type="Proteomes" id="UP001164929">
    <property type="component" value="Chromosome 7"/>
</dbReference>
<evidence type="ECO:0000313" key="7">
    <source>
        <dbReference type="EMBL" id="KAJ6990388.1"/>
    </source>
</evidence>
<comment type="similarity">
    <text evidence="2 6">Belongs to the QNG1 protein family.</text>
</comment>
<comment type="catalytic activity">
    <reaction evidence="5 6">
        <text>queuosine 5'-phosphate + H2O = queuine + D-ribose 5-phosphate</text>
        <dbReference type="Rhea" id="RHEA:75387"/>
        <dbReference type="ChEBI" id="CHEBI:15377"/>
        <dbReference type="ChEBI" id="CHEBI:17433"/>
        <dbReference type="ChEBI" id="CHEBI:78346"/>
        <dbReference type="ChEBI" id="CHEBI:194371"/>
    </reaction>
    <physiologicalReaction direction="left-to-right" evidence="5 6">
        <dbReference type="Rhea" id="RHEA:75388"/>
    </physiologicalReaction>
</comment>
<accession>A0AAD6QH96</accession>
<dbReference type="EC" id="3.2.2.-" evidence="6"/>
<dbReference type="Pfam" id="PF10343">
    <property type="entry name" value="Q_salvage"/>
    <property type="match status" value="1"/>
</dbReference>
<dbReference type="EMBL" id="JAQIZT010000007">
    <property type="protein sequence ID" value="KAJ6990388.1"/>
    <property type="molecule type" value="Genomic_DNA"/>
</dbReference>
<dbReference type="GO" id="GO:0006400">
    <property type="term" value="P:tRNA modification"/>
    <property type="evidence" value="ECO:0007669"/>
    <property type="project" value="TreeGrafter"/>
</dbReference>
<dbReference type="InterPro" id="IPR019438">
    <property type="entry name" value="Q_salvage"/>
</dbReference>
<proteinExistence type="inferred from homology"/>
<evidence type="ECO:0000256" key="5">
    <source>
        <dbReference type="ARBA" id="ARBA00048204"/>
    </source>
</evidence>